<feature type="region of interest" description="Disordered" evidence="2">
    <location>
        <begin position="81"/>
        <end position="102"/>
    </location>
</feature>
<feature type="transmembrane region" description="Helical" evidence="3">
    <location>
        <begin position="148"/>
        <end position="164"/>
    </location>
</feature>
<organism evidence="4">
    <name type="scientific">Bacteroides intestinalis</name>
    <dbReference type="NCBI Taxonomy" id="329854"/>
    <lineage>
        <taxon>Bacteria</taxon>
        <taxon>Pseudomonadati</taxon>
        <taxon>Bacteroidota</taxon>
        <taxon>Bacteroidia</taxon>
        <taxon>Bacteroidales</taxon>
        <taxon>Bacteroidaceae</taxon>
        <taxon>Bacteroides</taxon>
    </lineage>
</organism>
<feature type="coiled-coil region" evidence="1">
    <location>
        <begin position="39"/>
        <end position="70"/>
    </location>
</feature>
<dbReference type="EMBL" id="CACRSU010000051">
    <property type="protein sequence ID" value="VYT54006.1"/>
    <property type="molecule type" value="Genomic_DNA"/>
</dbReference>
<keyword evidence="3" id="KW-0472">Membrane</keyword>
<dbReference type="PROSITE" id="PS51257">
    <property type="entry name" value="PROKAR_LIPOPROTEIN"/>
    <property type="match status" value="1"/>
</dbReference>
<protein>
    <submittedName>
        <fullName evidence="4">Uncharacterized protein</fullName>
    </submittedName>
</protein>
<dbReference type="AlphaFoldDB" id="A0A6N2XJX4"/>
<name>A0A6N2XJX4_9BACE</name>
<feature type="coiled-coil region" evidence="1">
    <location>
        <begin position="106"/>
        <end position="137"/>
    </location>
</feature>
<evidence type="ECO:0000256" key="1">
    <source>
        <dbReference type="SAM" id="Coils"/>
    </source>
</evidence>
<evidence type="ECO:0000313" key="4">
    <source>
        <dbReference type="EMBL" id="VYT54006.1"/>
    </source>
</evidence>
<proteinExistence type="predicted"/>
<keyword evidence="3" id="KW-1133">Transmembrane helix</keyword>
<evidence type="ECO:0000256" key="3">
    <source>
        <dbReference type="SAM" id="Phobius"/>
    </source>
</evidence>
<keyword evidence="1" id="KW-0175">Coiled coil</keyword>
<sequence>MKENNLKIKCLFILGIILVGCATPKNTDRNTLVDYSNVLQQMQTRMDTLLVNMEAQRKETSEKLSNLKVENKTVYLSPPDSTGKQYPTMVSETNASKDEKENKTTETELKVIIRRLIEEVADLKNELNANVVQKEKVKEVSWWQLHKVDVYAGLFILVLGWLIYKKNK</sequence>
<evidence type="ECO:0000256" key="2">
    <source>
        <dbReference type="SAM" id="MobiDB-lite"/>
    </source>
</evidence>
<feature type="compositionally biased region" description="Polar residues" evidence="2">
    <location>
        <begin position="81"/>
        <end position="94"/>
    </location>
</feature>
<accession>A0A6N2XJX4</accession>
<dbReference type="RefSeq" id="WP_138291645.1">
    <property type="nucleotide sequence ID" value="NZ_BAABZC010000002.1"/>
</dbReference>
<keyword evidence="3" id="KW-0812">Transmembrane</keyword>
<gene>
    <name evidence="4" type="ORF">BILFYP9_04954</name>
</gene>
<reference evidence="4" key="1">
    <citation type="submission" date="2019-11" db="EMBL/GenBank/DDBJ databases">
        <authorList>
            <person name="Feng L."/>
        </authorList>
    </citation>
    <scope>NUCLEOTIDE SEQUENCE</scope>
    <source>
        <strain evidence="4">BintestinalisLFYP9</strain>
    </source>
</reference>